<dbReference type="Pfam" id="PF13671">
    <property type="entry name" value="AAA_33"/>
    <property type="match status" value="1"/>
</dbReference>
<feature type="compositionally biased region" description="Polar residues" evidence="1">
    <location>
        <begin position="379"/>
        <end position="391"/>
    </location>
</feature>
<dbReference type="InterPro" id="IPR013899">
    <property type="entry name" value="DUF1771"/>
</dbReference>
<dbReference type="EMBL" id="CAVLGL010000079">
    <property type="protein sequence ID" value="CAK1585285.1"/>
    <property type="molecule type" value="Genomic_DNA"/>
</dbReference>
<dbReference type="SMART" id="SM00463">
    <property type="entry name" value="SMR"/>
    <property type="match status" value="1"/>
</dbReference>
<dbReference type="InterPro" id="IPR027417">
    <property type="entry name" value="P-loop_NTPase"/>
</dbReference>
<evidence type="ECO:0000313" key="5">
    <source>
        <dbReference type="Proteomes" id="UP001314205"/>
    </source>
</evidence>
<dbReference type="Proteomes" id="UP001314205">
    <property type="component" value="Unassembled WGS sequence"/>
</dbReference>
<dbReference type="PROSITE" id="PS51140">
    <property type="entry name" value="CUE"/>
    <property type="match status" value="1"/>
</dbReference>
<feature type="region of interest" description="Disordered" evidence="1">
    <location>
        <begin position="379"/>
        <end position="404"/>
    </location>
</feature>
<evidence type="ECO:0008006" key="6">
    <source>
        <dbReference type="Google" id="ProtNLM"/>
    </source>
</evidence>
<dbReference type="SUPFAM" id="SSF52540">
    <property type="entry name" value="P-loop containing nucleoside triphosphate hydrolases"/>
    <property type="match status" value="1"/>
</dbReference>
<feature type="region of interest" description="Disordered" evidence="1">
    <location>
        <begin position="444"/>
        <end position="489"/>
    </location>
</feature>
<dbReference type="GO" id="GO:0043130">
    <property type="term" value="F:ubiquitin binding"/>
    <property type="evidence" value="ECO:0007669"/>
    <property type="project" value="InterPro"/>
</dbReference>
<keyword evidence="5" id="KW-1185">Reference proteome</keyword>
<evidence type="ECO:0000256" key="1">
    <source>
        <dbReference type="SAM" id="MobiDB-lite"/>
    </source>
</evidence>
<name>A0AAV1KR83_9NEOP</name>
<dbReference type="SUPFAM" id="SSF160443">
    <property type="entry name" value="SMR domain-like"/>
    <property type="match status" value="1"/>
</dbReference>
<dbReference type="InterPro" id="IPR003892">
    <property type="entry name" value="CUE"/>
</dbReference>
<dbReference type="GO" id="GO:0005634">
    <property type="term" value="C:nucleus"/>
    <property type="evidence" value="ECO:0007669"/>
    <property type="project" value="TreeGrafter"/>
</dbReference>
<dbReference type="CDD" id="cd14279">
    <property type="entry name" value="CUE"/>
    <property type="match status" value="1"/>
</dbReference>
<dbReference type="PANTHER" id="PTHR46535:SF1">
    <property type="entry name" value="NEDD4-BINDING PROTEIN 2"/>
    <property type="match status" value="1"/>
</dbReference>
<dbReference type="SMART" id="SM01162">
    <property type="entry name" value="DUF1771"/>
    <property type="match status" value="1"/>
</dbReference>
<evidence type="ECO:0000259" key="3">
    <source>
        <dbReference type="PROSITE" id="PS51140"/>
    </source>
</evidence>
<protein>
    <recommendedName>
        <fullName evidence="6">NEDD4-binding protein 2</fullName>
    </recommendedName>
</protein>
<dbReference type="InterPro" id="IPR052772">
    <property type="entry name" value="Endo/PolyKinase_Domain-Protein"/>
</dbReference>
<feature type="compositionally biased region" description="Basic and acidic residues" evidence="1">
    <location>
        <begin position="461"/>
        <end position="483"/>
    </location>
</feature>
<gene>
    <name evidence="4" type="ORF">PARMNEM_LOCUS6396</name>
</gene>
<dbReference type="AlphaFoldDB" id="A0AAV1KR83"/>
<feature type="domain" description="Smr" evidence="2">
    <location>
        <begin position="1096"/>
        <end position="1179"/>
    </location>
</feature>
<dbReference type="GO" id="GO:0004519">
    <property type="term" value="F:endonuclease activity"/>
    <property type="evidence" value="ECO:0007669"/>
    <property type="project" value="TreeGrafter"/>
</dbReference>
<feature type="compositionally biased region" description="Acidic residues" evidence="1">
    <location>
        <begin position="444"/>
        <end position="453"/>
    </location>
</feature>
<dbReference type="Gene3D" id="3.40.50.300">
    <property type="entry name" value="P-loop containing nucleotide triphosphate hydrolases"/>
    <property type="match status" value="1"/>
</dbReference>
<evidence type="ECO:0000313" key="4">
    <source>
        <dbReference type="EMBL" id="CAK1585285.1"/>
    </source>
</evidence>
<proteinExistence type="predicted"/>
<organism evidence="4 5">
    <name type="scientific">Parnassius mnemosyne</name>
    <name type="common">clouded apollo</name>
    <dbReference type="NCBI Taxonomy" id="213953"/>
    <lineage>
        <taxon>Eukaryota</taxon>
        <taxon>Metazoa</taxon>
        <taxon>Ecdysozoa</taxon>
        <taxon>Arthropoda</taxon>
        <taxon>Hexapoda</taxon>
        <taxon>Insecta</taxon>
        <taxon>Pterygota</taxon>
        <taxon>Neoptera</taxon>
        <taxon>Endopterygota</taxon>
        <taxon>Lepidoptera</taxon>
        <taxon>Glossata</taxon>
        <taxon>Ditrysia</taxon>
        <taxon>Papilionoidea</taxon>
        <taxon>Papilionidae</taxon>
        <taxon>Parnassiinae</taxon>
        <taxon>Parnassini</taxon>
        <taxon>Parnassius</taxon>
        <taxon>Driopa</taxon>
    </lineage>
</organism>
<dbReference type="InterPro" id="IPR036063">
    <property type="entry name" value="Smr_dom_sf"/>
</dbReference>
<evidence type="ECO:0000259" key="2">
    <source>
        <dbReference type="PROSITE" id="PS50828"/>
    </source>
</evidence>
<accession>A0AAV1KR83</accession>
<dbReference type="Pfam" id="PF08590">
    <property type="entry name" value="DUF1771"/>
    <property type="match status" value="1"/>
</dbReference>
<reference evidence="4 5" key="1">
    <citation type="submission" date="2023-11" db="EMBL/GenBank/DDBJ databases">
        <authorList>
            <person name="Hedman E."/>
            <person name="Englund M."/>
            <person name="Stromberg M."/>
            <person name="Nyberg Akerstrom W."/>
            <person name="Nylinder S."/>
            <person name="Jareborg N."/>
            <person name="Kallberg Y."/>
            <person name="Kronander E."/>
        </authorList>
    </citation>
    <scope>NUCLEOTIDE SEQUENCE [LARGE SCALE GENOMIC DNA]</scope>
</reference>
<dbReference type="Gene3D" id="3.30.1370.110">
    <property type="match status" value="1"/>
</dbReference>
<dbReference type="PANTHER" id="PTHR46535">
    <property type="entry name" value="NEDD4-BINDING PROTEIN 2"/>
    <property type="match status" value="1"/>
</dbReference>
<dbReference type="InterPro" id="IPR002625">
    <property type="entry name" value="Smr_dom"/>
</dbReference>
<comment type="caution">
    <text evidence="4">The sequence shown here is derived from an EMBL/GenBank/DDBJ whole genome shotgun (WGS) entry which is preliminary data.</text>
</comment>
<sequence>MEAAGRQESDYSQVIETLIDTFGEVVSEDVVHAVVENCGGNLNESANAIMSLTHDSKTHVLSRYTKHNSNIEQHRNLNMDGNSMKDMGEISEKKCYNETINKYEVADKQNRIKKTSNLTTEADVQPSISYARASHGEALQTEKRKQIMPAPNAGFNIWTNQLREILSHHNKGSRLLIIMRGAPGSGKSYLAKQIIEMTVGDTFCDYTKHILSTDDYFMVRGVYQFEKSKLSDAHIWNQSRAKAAMMRGISPVIIDNTNIEVWEMEPYVTNAVRNGYLIEVVEPNTPWAKKANQLSRKNIHAVPFQSIKRMLDNFQNGVTGEYLRNYYRLSYPENMVPPVLRNFPPMPVEIPVETTVGNSNHNPVTECSNELITQESLPVQTQDVKSNVSSRIESEELSQDNTNQSINSQIVQNENEDNGTSLPIHYAYIEEKLEEYAKVENEWENGENWEEETEKTQNNTKIDDLKKLNEISKPKRKPKDSVESKSIQNSLPECQDWTKISMFMPPWESEDVKSNVVNPEISVEKVCSSTCMEIGDTDINNPSKPHKIITAIPRDINLYYLPLEKVKIPDKVMLDKSSMTNDRAIIEGYRCQNEEKHFKAFRKLFKNINRCDLRDIFDRCCGDVNWAVDIVLDGVANKQLLIQDEEDSSDIEEEISGQCECVAAYNVIPDVMSASSTKEDHTSEGVVDNVTSTPRKVKKEVVITESSIQLKRQIEKNVVIADNHYSEHCLKIRKLRRGESSQAEVNICENVESSDNTQNFEKVFPSTSKGISEDNYLDTETTEHDNLNTDSDDDDETGFDYMEKTVNIELGSHFVTQLDEFFGRRDMVYPENIIPTINIPLSLLNEINALWMESLMNQLDKATKQTQLMVLQDEEFARQLALKEEELALAGKEPEVPDFKEIMDLDFALSLYKKDVEEWRNNEPNDLAAKLTREKLYNLFPDISPNILSELLMAYDNNFQATVEVLLMSTGQTSVLETENGINKFVMKKEMERQEKLLEEQRKALSEVDWPFLPRGGKVDMSIVEKLRDEADKHLARRNLSYQKAQEYIHRGMTQVAAHYSDIAALHKQKYEQANSLAAASLIQVHAINNPNTFTIDLHYLRVGEAKEGLDLFLDAHIQKLREIHHRGKIKYRCLFFITGRGLHSNGRPRLKPAIKKRLKERNLAFSERNPGLLAARVSADDKLTHQIG</sequence>
<dbReference type="PROSITE" id="PS50828">
    <property type="entry name" value="SMR"/>
    <property type="match status" value="1"/>
</dbReference>
<feature type="domain" description="CUE" evidence="3">
    <location>
        <begin position="928"/>
        <end position="970"/>
    </location>
</feature>